<name>A0A448MMN6_9PAST</name>
<evidence type="ECO:0000256" key="1">
    <source>
        <dbReference type="SAM" id="Phobius"/>
    </source>
</evidence>
<reference evidence="2 3" key="1">
    <citation type="submission" date="2018-12" db="EMBL/GenBank/DDBJ databases">
        <authorList>
            <consortium name="Pathogen Informatics"/>
        </authorList>
    </citation>
    <scope>NUCLEOTIDE SEQUENCE [LARGE SCALE GENOMIC DNA]</scope>
    <source>
        <strain evidence="2 3">NCTC8284</strain>
    </source>
</reference>
<dbReference type="Proteomes" id="UP000278733">
    <property type="component" value="Chromosome"/>
</dbReference>
<keyword evidence="1" id="KW-0472">Membrane</keyword>
<feature type="transmembrane region" description="Helical" evidence="1">
    <location>
        <begin position="20"/>
        <end position="41"/>
    </location>
</feature>
<accession>A0A448MMN6</accession>
<keyword evidence="1" id="KW-1133">Transmembrane helix</keyword>
<sequence length="42" mass="4515">MALVHRAKASLVKGVTMGGFGMFILLLLYTVGSMAKFLTIVK</sequence>
<proteinExistence type="predicted"/>
<organism evidence="2 3">
    <name type="scientific">Rodentibacter pneumotropicus</name>
    <dbReference type="NCBI Taxonomy" id="758"/>
    <lineage>
        <taxon>Bacteria</taxon>
        <taxon>Pseudomonadati</taxon>
        <taxon>Pseudomonadota</taxon>
        <taxon>Gammaproteobacteria</taxon>
        <taxon>Pasteurellales</taxon>
        <taxon>Pasteurellaceae</taxon>
        <taxon>Rodentibacter</taxon>
    </lineage>
</organism>
<protein>
    <submittedName>
        <fullName evidence="2">Uncharacterized protein</fullName>
    </submittedName>
</protein>
<keyword evidence="1" id="KW-0812">Transmembrane</keyword>
<evidence type="ECO:0000313" key="2">
    <source>
        <dbReference type="EMBL" id="VEH66376.1"/>
    </source>
</evidence>
<dbReference type="KEGG" id="rpne:NCTC8284_01544"/>
<gene>
    <name evidence="2" type="ORF">NCTC8284_01544</name>
</gene>
<dbReference type="EMBL" id="LR134405">
    <property type="protein sequence ID" value="VEH66376.1"/>
    <property type="molecule type" value="Genomic_DNA"/>
</dbReference>
<evidence type="ECO:0000313" key="3">
    <source>
        <dbReference type="Proteomes" id="UP000278733"/>
    </source>
</evidence>
<dbReference type="AlphaFoldDB" id="A0A448MMN6"/>